<protein>
    <submittedName>
        <fullName evidence="1">Uncharacterized protein</fullName>
    </submittedName>
</protein>
<dbReference type="AlphaFoldDB" id="F7ELH8"/>
<dbReference type="OrthoDB" id="9512120at2759"/>
<name>F7ELH8_MACMU</name>
<proteinExistence type="predicted"/>
<dbReference type="EMBL" id="CM001255">
    <property type="protein sequence ID" value="EHH17031.1"/>
    <property type="molecule type" value="Genomic_DNA"/>
</dbReference>
<evidence type="ECO:0000313" key="1">
    <source>
        <dbReference type="EMBL" id="EHH17031.1"/>
    </source>
</evidence>
<organism evidence="1">
    <name type="scientific">Macaca mulatta</name>
    <name type="common">Rhesus macaque</name>
    <dbReference type="NCBI Taxonomy" id="9544"/>
    <lineage>
        <taxon>Eukaryota</taxon>
        <taxon>Metazoa</taxon>
        <taxon>Chordata</taxon>
        <taxon>Craniata</taxon>
        <taxon>Vertebrata</taxon>
        <taxon>Euteleostomi</taxon>
        <taxon>Mammalia</taxon>
        <taxon>Eutheria</taxon>
        <taxon>Euarchontoglires</taxon>
        <taxon>Primates</taxon>
        <taxon>Haplorrhini</taxon>
        <taxon>Catarrhini</taxon>
        <taxon>Cercopithecidae</taxon>
        <taxon>Cercopithecinae</taxon>
        <taxon>Macaca</taxon>
    </lineage>
</organism>
<dbReference type="HOGENOM" id="CLU_184630_2_0_1"/>
<dbReference type="Proteomes" id="UP000013456">
    <property type="component" value="Chromosome 3"/>
</dbReference>
<accession>F7ELH8</accession>
<gene>
    <name evidence="1" type="ORF">EGK_13318</name>
</gene>
<sequence>MCYYHNYYGSLDYGCSYGSEYGDSGYACNFPSSYGRFLLAPTKKFQLPVTLSHFLVMR</sequence>
<reference evidence="1" key="1">
    <citation type="journal article" date="2011" name="Nat. Biotechnol.">
        <title>Genome sequencing and comparison of two nonhuman primate animal models, the cynomolgus and Chinese rhesus macaques.</title>
        <authorList>
            <person name="Yan G."/>
            <person name="Zhang G."/>
            <person name="Fang X."/>
            <person name="Zhang Y."/>
            <person name="Li C."/>
            <person name="Ling F."/>
            <person name="Cooper D.N."/>
            <person name="Li Q."/>
            <person name="Li Y."/>
            <person name="van Gool A.J."/>
            <person name="Du H."/>
            <person name="Chen J."/>
            <person name="Chen R."/>
            <person name="Zhang P."/>
            <person name="Huang Z."/>
            <person name="Thompson J.R."/>
            <person name="Meng Y."/>
            <person name="Bai Y."/>
            <person name="Wang J."/>
            <person name="Zhuo M."/>
            <person name="Wang T."/>
            <person name="Huang Y."/>
            <person name="Wei L."/>
            <person name="Li J."/>
            <person name="Wang Z."/>
            <person name="Hu H."/>
            <person name="Yang P."/>
            <person name="Le L."/>
            <person name="Stenson P.D."/>
            <person name="Li B."/>
            <person name="Liu X."/>
            <person name="Ball E.V."/>
            <person name="An N."/>
            <person name="Huang Q."/>
            <person name="Zhang Y."/>
            <person name="Fan W."/>
            <person name="Zhang X."/>
            <person name="Li Y."/>
            <person name="Wang W."/>
            <person name="Katze M.G."/>
            <person name="Su B."/>
            <person name="Nielsen R."/>
            <person name="Yang H."/>
            <person name="Wang J."/>
            <person name="Wang X."/>
            <person name="Wang J."/>
        </authorList>
    </citation>
    <scope>NUCLEOTIDE SEQUENCE [LARGE SCALE GENOMIC DNA]</scope>
    <source>
        <strain evidence="1">CR-5</strain>
    </source>
</reference>